<dbReference type="InterPro" id="IPR024997">
    <property type="entry name" value="DUF3892"/>
</dbReference>
<dbReference type="EMBL" id="FMAI01000036">
    <property type="protein sequence ID" value="SCB55194.1"/>
    <property type="molecule type" value="Genomic_DNA"/>
</dbReference>
<dbReference type="Proteomes" id="UP000199184">
    <property type="component" value="Unassembled WGS sequence"/>
</dbReference>
<dbReference type="Pfam" id="PF13031">
    <property type="entry name" value="DUF3892"/>
    <property type="match status" value="1"/>
</dbReference>
<dbReference type="AlphaFoldDB" id="A0A1C3XT74"/>
<proteinExistence type="predicted"/>
<protein>
    <submittedName>
        <fullName evidence="2">Uncharacterized protein</fullName>
    </submittedName>
</protein>
<name>A0A1C3XT74_9BRAD</name>
<feature type="compositionally biased region" description="Basic residues" evidence="1">
    <location>
        <begin position="1"/>
        <end position="10"/>
    </location>
</feature>
<evidence type="ECO:0000256" key="1">
    <source>
        <dbReference type="SAM" id="MobiDB-lite"/>
    </source>
</evidence>
<sequence length="65" mass="7504">MAKRARIRCSNKKDGKNPRERITHVGGLNPDGTQRKRSIDQAIKDIESGEWKFYVEEYGRTVDVV</sequence>
<gene>
    <name evidence="2" type="ORF">GA0061098_103636</name>
</gene>
<reference evidence="3" key="1">
    <citation type="submission" date="2016-08" db="EMBL/GenBank/DDBJ databases">
        <authorList>
            <person name="Varghese N."/>
            <person name="Submissions Spin"/>
        </authorList>
    </citation>
    <scope>NUCLEOTIDE SEQUENCE [LARGE SCALE GENOMIC DNA]</scope>
    <source>
        <strain evidence="3">ERR11</strain>
    </source>
</reference>
<evidence type="ECO:0000313" key="3">
    <source>
        <dbReference type="Proteomes" id="UP000199184"/>
    </source>
</evidence>
<feature type="region of interest" description="Disordered" evidence="1">
    <location>
        <begin position="1"/>
        <end position="35"/>
    </location>
</feature>
<evidence type="ECO:0000313" key="2">
    <source>
        <dbReference type="EMBL" id="SCB55194.1"/>
    </source>
</evidence>
<organism evidence="2 3">
    <name type="scientific">Bradyrhizobium shewense</name>
    <dbReference type="NCBI Taxonomy" id="1761772"/>
    <lineage>
        <taxon>Bacteria</taxon>
        <taxon>Pseudomonadati</taxon>
        <taxon>Pseudomonadota</taxon>
        <taxon>Alphaproteobacteria</taxon>
        <taxon>Hyphomicrobiales</taxon>
        <taxon>Nitrobacteraceae</taxon>
        <taxon>Bradyrhizobium</taxon>
    </lineage>
</organism>
<feature type="compositionally biased region" description="Basic and acidic residues" evidence="1">
    <location>
        <begin position="11"/>
        <end position="23"/>
    </location>
</feature>
<accession>A0A1C3XT74</accession>
<keyword evidence="3" id="KW-1185">Reference proteome</keyword>